<dbReference type="GO" id="GO:0000160">
    <property type="term" value="P:phosphorelay signal transduction system"/>
    <property type="evidence" value="ECO:0007669"/>
    <property type="project" value="InterPro"/>
</dbReference>
<dbReference type="Pfam" id="PF00072">
    <property type="entry name" value="Response_reg"/>
    <property type="match status" value="1"/>
</dbReference>
<evidence type="ECO:0000259" key="3">
    <source>
        <dbReference type="PROSITE" id="PS50110"/>
    </source>
</evidence>
<evidence type="ECO:0000313" key="4">
    <source>
        <dbReference type="EMBL" id="QIK78662.1"/>
    </source>
</evidence>
<organism evidence="4 5">
    <name type="scientific">Sphingomonas piscis</name>
    <dbReference type="NCBI Taxonomy" id="2714943"/>
    <lineage>
        <taxon>Bacteria</taxon>
        <taxon>Pseudomonadati</taxon>
        <taxon>Pseudomonadota</taxon>
        <taxon>Alphaproteobacteria</taxon>
        <taxon>Sphingomonadales</taxon>
        <taxon>Sphingomonadaceae</taxon>
        <taxon>Sphingomonas</taxon>
    </lineage>
</organism>
<feature type="domain" description="Response regulatory" evidence="3">
    <location>
        <begin position="2"/>
        <end position="112"/>
    </location>
</feature>
<dbReference type="AlphaFoldDB" id="A0A6G7YPJ4"/>
<protein>
    <submittedName>
        <fullName evidence="4">Response regulator</fullName>
    </submittedName>
</protein>
<gene>
    <name evidence="4" type="ORF">G7077_06880</name>
</gene>
<feature type="modified residue" description="4-aspartylphosphate" evidence="2">
    <location>
        <position position="52"/>
    </location>
</feature>
<dbReference type="PANTHER" id="PTHR44591:SF3">
    <property type="entry name" value="RESPONSE REGULATORY DOMAIN-CONTAINING PROTEIN"/>
    <property type="match status" value="1"/>
</dbReference>
<dbReference type="InterPro" id="IPR050595">
    <property type="entry name" value="Bact_response_regulator"/>
</dbReference>
<evidence type="ECO:0000313" key="5">
    <source>
        <dbReference type="Proteomes" id="UP000503222"/>
    </source>
</evidence>
<dbReference type="KEGG" id="spii:G7077_06880"/>
<evidence type="ECO:0000256" key="2">
    <source>
        <dbReference type="PROSITE-ProRule" id="PRU00169"/>
    </source>
</evidence>
<reference evidence="4 5" key="1">
    <citation type="submission" date="2020-03" db="EMBL/GenBank/DDBJ databases">
        <title>Sphingomonas sp. nov., isolated from fish.</title>
        <authorList>
            <person name="Hyun D.-W."/>
            <person name="Bae J.-W."/>
        </authorList>
    </citation>
    <scope>NUCLEOTIDE SEQUENCE [LARGE SCALE GENOMIC DNA]</scope>
    <source>
        <strain evidence="4 5">HDW15B</strain>
    </source>
</reference>
<dbReference type="SMART" id="SM00448">
    <property type="entry name" value="REC"/>
    <property type="match status" value="1"/>
</dbReference>
<dbReference type="InterPro" id="IPR001789">
    <property type="entry name" value="Sig_transdc_resp-reg_receiver"/>
</dbReference>
<name>A0A6G7YPJ4_9SPHN</name>
<sequence length="122" mass="13582">MHALIIEDEFLIADLIQDGLRDLGYQSFDIAESEAAAVKLAAERCPDLVTADDRLTDGSGVEAVRSICENRPIPVVFITGDERHIRDEVLDAIVVQKPFRSADLKDAVGLAITKRIWFRQTM</sequence>
<keyword evidence="1 2" id="KW-0597">Phosphoprotein</keyword>
<keyword evidence="5" id="KW-1185">Reference proteome</keyword>
<accession>A0A6G7YPJ4</accession>
<dbReference type="PROSITE" id="PS50110">
    <property type="entry name" value="RESPONSE_REGULATORY"/>
    <property type="match status" value="1"/>
</dbReference>
<proteinExistence type="predicted"/>
<dbReference type="InterPro" id="IPR011006">
    <property type="entry name" value="CheY-like_superfamily"/>
</dbReference>
<dbReference type="PANTHER" id="PTHR44591">
    <property type="entry name" value="STRESS RESPONSE REGULATOR PROTEIN 1"/>
    <property type="match status" value="1"/>
</dbReference>
<dbReference type="Gene3D" id="3.40.50.2300">
    <property type="match status" value="1"/>
</dbReference>
<evidence type="ECO:0000256" key="1">
    <source>
        <dbReference type="ARBA" id="ARBA00022553"/>
    </source>
</evidence>
<dbReference type="Proteomes" id="UP000503222">
    <property type="component" value="Chromosome"/>
</dbReference>
<dbReference type="EMBL" id="CP049869">
    <property type="protein sequence ID" value="QIK78662.1"/>
    <property type="molecule type" value="Genomic_DNA"/>
</dbReference>
<dbReference type="RefSeq" id="WP_166411055.1">
    <property type="nucleotide sequence ID" value="NZ_CP049869.1"/>
</dbReference>
<dbReference type="SUPFAM" id="SSF52172">
    <property type="entry name" value="CheY-like"/>
    <property type="match status" value="1"/>
</dbReference>